<dbReference type="SMART" id="SM00421">
    <property type="entry name" value="HTH_LUXR"/>
    <property type="match status" value="1"/>
</dbReference>
<dbReference type="GO" id="GO:0003677">
    <property type="term" value="F:DNA binding"/>
    <property type="evidence" value="ECO:0007669"/>
    <property type="project" value="InterPro"/>
</dbReference>
<keyword evidence="4" id="KW-1185">Reference proteome</keyword>
<gene>
    <name evidence="3" type="ORF">AW11_01183</name>
</gene>
<dbReference type="SUPFAM" id="SSF46894">
    <property type="entry name" value="C-terminal effector domain of the bipartite response regulators"/>
    <property type="match status" value="1"/>
</dbReference>
<name>A0A011P4P1_ACCRE</name>
<feature type="domain" description="HTH luxR-type" evidence="2">
    <location>
        <begin position="247"/>
        <end position="304"/>
    </location>
</feature>
<reference evidence="3" key="1">
    <citation type="submission" date="2014-02" db="EMBL/GenBank/DDBJ databases">
        <title>Expanding our view of genomic diversity in Candidatus Accumulibacter clades.</title>
        <authorList>
            <person name="Skennerton C.T."/>
            <person name="Barr J.J."/>
            <person name="Slater F.R."/>
            <person name="Bond P.L."/>
            <person name="Tyson G.W."/>
        </authorList>
    </citation>
    <scope>NUCLEOTIDE SEQUENCE [LARGE SCALE GENOMIC DNA]</scope>
</reference>
<comment type="caution">
    <text evidence="3">The sequence shown here is derived from an EMBL/GenBank/DDBJ whole genome shotgun (WGS) entry which is preliminary data.</text>
</comment>
<dbReference type="EMBL" id="JEMY01000012">
    <property type="protein sequence ID" value="EXI89908.1"/>
    <property type="molecule type" value="Genomic_DNA"/>
</dbReference>
<dbReference type="GO" id="GO:0006355">
    <property type="term" value="P:regulation of DNA-templated transcription"/>
    <property type="evidence" value="ECO:0007669"/>
    <property type="project" value="InterPro"/>
</dbReference>
<proteinExistence type="predicted"/>
<evidence type="ECO:0000256" key="1">
    <source>
        <dbReference type="SAM" id="MobiDB-lite"/>
    </source>
</evidence>
<dbReference type="STRING" id="1454004.AW11_01183"/>
<dbReference type="Proteomes" id="UP000022141">
    <property type="component" value="Unassembled WGS sequence"/>
</dbReference>
<dbReference type="InterPro" id="IPR016032">
    <property type="entry name" value="Sig_transdc_resp-reg_C-effctor"/>
</dbReference>
<evidence type="ECO:0000313" key="3">
    <source>
        <dbReference type="EMBL" id="EXI89908.1"/>
    </source>
</evidence>
<protein>
    <recommendedName>
        <fullName evidence="2">HTH luxR-type domain-containing protein</fullName>
    </recommendedName>
</protein>
<dbReference type="eggNOG" id="COG2771">
    <property type="taxonomic scope" value="Bacteria"/>
</dbReference>
<sequence>MDDRQGIVRLANKLSPAATDRKSSPRTLDSLSAGGHSRDSRDWECHHAKDHPLSGGASRARISSCRKTHPDCDFSASGGSQCPECAFQDDSPLKPAQVDRLVESLLQDGTTRGLVEQAVHEVYSWHVAAILLQDDALVVGCDDRGQSFLKNACIMKVANGYLHCSDPTYQPRFLAALEKTACTGRAANLLLYPIGHPEQRFSMALVKIQDRKATIQKCDNSSCSNILCVLSPLDQRRFATGRQLMELFALSAAEARLTRALCQGNSLEEYASDQGLKLPTVRTQLRSVLAKTGTGRQATLIRLVAGIPVIRESG</sequence>
<accession>A0A011P4P1</accession>
<dbReference type="AlphaFoldDB" id="A0A011P4P1"/>
<dbReference type="InterPro" id="IPR000792">
    <property type="entry name" value="Tscrpt_reg_LuxR_C"/>
</dbReference>
<dbReference type="Gene3D" id="1.10.10.10">
    <property type="entry name" value="Winged helix-like DNA-binding domain superfamily/Winged helix DNA-binding domain"/>
    <property type="match status" value="1"/>
</dbReference>
<organism evidence="3 4">
    <name type="scientific">Accumulibacter regalis</name>
    <dbReference type="NCBI Taxonomy" id="522306"/>
    <lineage>
        <taxon>Bacteria</taxon>
        <taxon>Pseudomonadati</taxon>
        <taxon>Pseudomonadota</taxon>
        <taxon>Betaproteobacteria</taxon>
        <taxon>Candidatus Accumulibacter</taxon>
    </lineage>
</organism>
<dbReference type="InterPro" id="IPR036388">
    <property type="entry name" value="WH-like_DNA-bd_sf"/>
</dbReference>
<evidence type="ECO:0000313" key="4">
    <source>
        <dbReference type="Proteomes" id="UP000022141"/>
    </source>
</evidence>
<feature type="region of interest" description="Disordered" evidence="1">
    <location>
        <begin position="1"/>
        <end position="58"/>
    </location>
</feature>
<feature type="compositionally biased region" description="Basic and acidic residues" evidence="1">
    <location>
        <begin position="36"/>
        <end position="52"/>
    </location>
</feature>
<evidence type="ECO:0000259" key="2">
    <source>
        <dbReference type="SMART" id="SM00421"/>
    </source>
</evidence>